<organism evidence="3 4">
    <name type="scientific">Proteus mirabilis</name>
    <dbReference type="NCBI Taxonomy" id="584"/>
    <lineage>
        <taxon>Bacteria</taxon>
        <taxon>Pseudomonadati</taxon>
        <taxon>Pseudomonadota</taxon>
        <taxon>Gammaproteobacteria</taxon>
        <taxon>Enterobacterales</taxon>
        <taxon>Morganellaceae</taxon>
        <taxon>Proteus</taxon>
    </lineage>
</organism>
<dbReference type="GO" id="GO:0009271">
    <property type="term" value="P:phage shock"/>
    <property type="evidence" value="ECO:0007669"/>
    <property type="project" value="TreeGrafter"/>
</dbReference>
<dbReference type="AlphaFoldDB" id="A0A2X2BU39"/>
<accession>A0A2X2BU39</accession>
<proteinExistence type="inferred from homology"/>
<protein>
    <submittedName>
        <fullName evidence="3">Phage shock protein PspA</fullName>
    </submittedName>
</protein>
<name>A0A2X2BU39_PROMI</name>
<dbReference type="GO" id="GO:0005829">
    <property type="term" value="C:cytosol"/>
    <property type="evidence" value="ECO:0007669"/>
    <property type="project" value="TreeGrafter"/>
</dbReference>
<reference evidence="3 4" key="1">
    <citation type="submission" date="2018-06" db="EMBL/GenBank/DDBJ databases">
        <authorList>
            <consortium name="Pathogen Informatics"/>
            <person name="Doyle S."/>
        </authorList>
    </citation>
    <scope>NUCLEOTIDE SEQUENCE [LARGE SCALE GENOMIC DNA]</scope>
    <source>
        <strain evidence="3 4">NCTC10975</strain>
    </source>
</reference>
<evidence type="ECO:0000313" key="3">
    <source>
        <dbReference type="EMBL" id="SPY98373.1"/>
    </source>
</evidence>
<dbReference type="InterPro" id="IPR007157">
    <property type="entry name" value="PspA_VIPP1"/>
</dbReference>
<dbReference type="PANTHER" id="PTHR31088:SF6">
    <property type="entry name" value="PHAGE SHOCK PROTEIN A"/>
    <property type="match status" value="1"/>
</dbReference>
<sequence length="111" mass="12977">MGIFSRFADIINANIASLLDKAEDPEKMIRLMIQEMEDMLVEIRTTSARTLAEKKSLERRIEQAEKQIKDWQDKAELALIKDKEDLARAALIEKTTCCFNVRYLKTRTNYH</sequence>
<keyword evidence="2" id="KW-0175">Coiled coil</keyword>
<evidence type="ECO:0000256" key="1">
    <source>
        <dbReference type="ARBA" id="ARBA00043985"/>
    </source>
</evidence>
<evidence type="ECO:0000256" key="2">
    <source>
        <dbReference type="SAM" id="Coils"/>
    </source>
</evidence>
<gene>
    <name evidence="3" type="primary">pspA_1</name>
    <name evidence="3" type="ORF">NCTC10975_03161</name>
</gene>
<dbReference type="Pfam" id="PF04012">
    <property type="entry name" value="PspA_IM30"/>
    <property type="match status" value="1"/>
</dbReference>
<evidence type="ECO:0000313" key="4">
    <source>
        <dbReference type="Proteomes" id="UP000251485"/>
    </source>
</evidence>
<comment type="similarity">
    <text evidence="1">Belongs to the PspA/Vipp/IM30 family.</text>
</comment>
<dbReference type="EMBL" id="UAUE01000024">
    <property type="protein sequence ID" value="SPY98373.1"/>
    <property type="molecule type" value="Genomic_DNA"/>
</dbReference>
<dbReference type="PANTHER" id="PTHR31088">
    <property type="entry name" value="MEMBRANE-ASSOCIATED PROTEIN VIPP1, CHLOROPLASTIC"/>
    <property type="match status" value="1"/>
</dbReference>
<dbReference type="Proteomes" id="UP000251485">
    <property type="component" value="Unassembled WGS sequence"/>
</dbReference>
<feature type="coiled-coil region" evidence="2">
    <location>
        <begin position="47"/>
        <end position="81"/>
    </location>
</feature>